<dbReference type="AlphaFoldDB" id="A0A0C3F8W3"/>
<reference evidence="1 2" key="1">
    <citation type="submission" date="2014-04" db="EMBL/GenBank/DDBJ databases">
        <authorList>
            <consortium name="DOE Joint Genome Institute"/>
            <person name="Kuo A."/>
            <person name="Tarkka M."/>
            <person name="Buscot F."/>
            <person name="Kohler A."/>
            <person name="Nagy L.G."/>
            <person name="Floudas D."/>
            <person name="Copeland A."/>
            <person name="Barry K.W."/>
            <person name="Cichocki N."/>
            <person name="Veneault-Fourrey C."/>
            <person name="LaButti K."/>
            <person name="Lindquist E.A."/>
            <person name="Lipzen A."/>
            <person name="Lundell T."/>
            <person name="Morin E."/>
            <person name="Murat C."/>
            <person name="Sun H."/>
            <person name="Tunlid A."/>
            <person name="Henrissat B."/>
            <person name="Grigoriev I.V."/>
            <person name="Hibbett D.S."/>
            <person name="Martin F."/>
            <person name="Nordberg H.P."/>
            <person name="Cantor M.N."/>
            <person name="Hua S.X."/>
        </authorList>
    </citation>
    <scope>NUCLEOTIDE SEQUENCE [LARGE SCALE GENOMIC DNA]</scope>
    <source>
        <strain evidence="1 2">F 1598</strain>
    </source>
</reference>
<sequence>MTYYGQDYMLEDRTGQLDGSDFEDVHDRVRLTLRCTQNAQTHTVYMIYDRTRTAAFNFNYPLAVLDFGPNGRLGTVSFKTGVHTPMKQYLIKVSTTSKVHARKFIAQDGQEYQWSWRIKPGEEWTCTNASGYLVACYSLKLAGEPEYYQSSGCMLTVDEAYPHLLAEMLASLTIMRHIVAYNL</sequence>
<dbReference type="Proteomes" id="UP000054166">
    <property type="component" value="Unassembled WGS sequence"/>
</dbReference>
<dbReference type="InParanoid" id="A0A0C3F8W3"/>
<reference evidence="2" key="2">
    <citation type="submission" date="2015-01" db="EMBL/GenBank/DDBJ databases">
        <title>Evolutionary Origins and Diversification of the Mycorrhizal Mutualists.</title>
        <authorList>
            <consortium name="DOE Joint Genome Institute"/>
            <consortium name="Mycorrhizal Genomics Consortium"/>
            <person name="Kohler A."/>
            <person name="Kuo A."/>
            <person name="Nagy L.G."/>
            <person name="Floudas D."/>
            <person name="Copeland A."/>
            <person name="Barry K.W."/>
            <person name="Cichocki N."/>
            <person name="Veneault-Fourrey C."/>
            <person name="LaButti K."/>
            <person name="Lindquist E.A."/>
            <person name="Lipzen A."/>
            <person name="Lundell T."/>
            <person name="Morin E."/>
            <person name="Murat C."/>
            <person name="Riley R."/>
            <person name="Ohm R."/>
            <person name="Sun H."/>
            <person name="Tunlid A."/>
            <person name="Henrissat B."/>
            <person name="Grigoriev I.V."/>
            <person name="Hibbett D.S."/>
            <person name="Martin F."/>
        </authorList>
    </citation>
    <scope>NUCLEOTIDE SEQUENCE [LARGE SCALE GENOMIC DNA]</scope>
    <source>
        <strain evidence="2">F 1598</strain>
    </source>
</reference>
<dbReference type="OrthoDB" id="3242031at2759"/>
<dbReference type="EMBL" id="KN833038">
    <property type="protein sequence ID" value="KIM76131.1"/>
    <property type="molecule type" value="Genomic_DNA"/>
</dbReference>
<organism evidence="1 2">
    <name type="scientific">Piloderma croceum (strain F 1598)</name>
    <dbReference type="NCBI Taxonomy" id="765440"/>
    <lineage>
        <taxon>Eukaryota</taxon>
        <taxon>Fungi</taxon>
        <taxon>Dikarya</taxon>
        <taxon>Basidiomycota</taxon>
        <taxon>Agaricomycotina</taxon>
        <taxon>Agaricomycetes</taxon>
        <taxon>Agaricomycetidae</taxon>
        <taxon>Atheliales</taxon>
        <taxon>Atheliaceae</taxon>
        <taxon>Piloderma</taxon>
    </lineage>
</organism>
<protein>
    <submittedName>
        <fullName evidence="1">Uncharacterized protein</fullName>
    </submittedName>
</protein>
<proteinExistence type="predicted"/>
<keyword evidence="2" id="KW-1185">Reference proteome</keyword>
<dbReference type="HOGENOM" id="CLU_096875_0_0_1"/>
<evidence type="ECO:0000313" key="1">
    <source>
        <dbReference type="EMBL" id="KIM76131.1"/>
    </source>
</evidence>
<evidence type="ECO:0000313" key="2">
    <source>
        <dbReference type="Proteomes" id="UP000054166"/>
    </source>
</evidence>
<name>A0A0C3F8W3_PILCF</name>
<accession>A0A0C3F8W3</accession>
<gene>
    <name evidence="1" type="ORF">PILCRDRAFT_826645</name>
</gene>